<feature type="signal peptide" evidence="1">
    <location>
        <begin position="1"/>
        <end position="15"/>
    </location>
</feature>
<dbReference type="VEuPathDB" id="FungiDB:AFLA_010194"/>
<dbReference type="VEuPathDB" id="FungiDB:F9C07_2247326"/>
<name>A0A5N6GIS5_ASPFL</name>
<accession>A0A5N6GIS5</accession>
<protein>
    <submittedName>
        <fullName evidence="2">Uncharacterized protein</fullName>
    </submittedName>
</protein>
<sequence length="148" mass="16960">MVRLGLSFWRPCLLSLPLASTLLLWQSLKYAHLHLARVAQAFPLCDSQEYWNDKTRHMYDALGQDGKWSLLCKDWGLNILCLLKKCGLLESYKRVLKQVFISKQGYLDRFSSAMVAAAGGDEDFYSQIEDLKFQNGDDIEQMYKVLGG</sequence>
<feature type="chain" id="PRO_5024892651" evidence="1">
    <location>
        <begin position="16"/>
        <end position="148"/>
    </location>
</feature>
<organism evidence="2">
    <name type="scientific">Aspergillus flavus</name>
    <dbReference type="NCBI Taxonomy" id="5059"/>
    <lineage>
        <taxon>Eukaryota</taxon>
        <taxon>Fungi</taxon>
        <taxon>Dikarya</taxon>
        <taxon>Ascomycota</taxon>
        <taxon>Pezizomycotina</taxon>
        <taxon>Eurotiomycetes</taxon>
        <taxon>Eurotiomycetidae</taxon>
        <taxon>Eurotiales</taxon>
        <taxon>Aspergillaceae</taxon>
        <taxon>Aspergillus</taxon>
        <taxon>Aspergillus subgen. Circumdati</taxon>
    </lineage>
</organism>
<dbReference type="AlphaFoldDB" id="A0A5N6GIS5"/>
<dbReference type="Proteomes" id="UP000325434">
    <property type="component" value="Unassembled WGS sequence"/>
</dbReference>
<proteinExistence type="predicted"/>
<evidence type="ECO:0000313" key="2">
    <source>
        <dbReference type="EMBL" id="KAB8241314.1"/>
    </source>
</evidence>
<keyword evidence="1" id="KW-0732">Signal</keyword>
<reference evidence="2" key="1">
    <citation type="submission" date="2019-04" db="EMBL/GenBank/DDBJ databases">
        <title>Friends and foes A comparative genomics study of 23 Aspergillus species from section Flavi.</title>
        <authorList>
            <consortium name="DOE Joint Genome Institute"/>
            <person name="Kjaerbolling I."/>
            <person name="Vesth T."/>
            <person name="Frisvad J.C."/>
            <person name="Nybo J.L."/>
            <person name="Theobald S."/>
            <person name="Kildgaard S."/>
            <person name="Isbrandt T."/>
            <person name="Kuo A."/>
            <person name="Sato A."/>
            <person name="Lyhne E.K."/>
            <person name="Kogle M.E."/>
            <person name="Wiebenga A."/>
            <person name="Kun R.S."/>
            <person name="Lubbers R.J."/>
            <person name="Makela M.R."/>
            <person name="Barry K."/>
            <person name="Chovatia M."/>
            <person name="Clum A."/>
            <person name="Daum C."/>
            <person name="Haridas S."/>
            <person name="He G."/>
            <person name="LaButti K."/>
            <person name="Lipzen A."/>
            <person name="Mondo S."/>
            <person name="Riley R."/>
            <person name="Salamov A."/>
            <person name="Simmons B.A."/>
            <person name="Magnuson J.K."/>
            <person name="Henrissat B."/>
            <person name="Mortensen U.H."/>
            <person name="Larsen T.O."/>
            <person name="Devries R.P."/>
            <person name="Grigoriev I.V."/>
            <person name="Machida M."/>
            <person name="Baker S.E."/>
            <person name="Andersen M.R."/>
        </authorList>
    </citation>
    <scope>NUCLEOTIDE SEQUENCE [LARGE SCALE GENOMIC DNA]</scope>
    <source>
        <strain evidence="2">CBS 121.62</strain>
    </source>
</reference>
<dbReference type="EMBL" id="ML734695">
    <property type="protein sequence ID" value="KAB8241314.1"/>
    <property type="molecule type" value="Genomic_DNA"/>
</dbReference>
<gene>
    <name evidence="2" type="ORF">BDV35DRAFT_385041</name>
</gene>
<evidence type="ECO:0000256" key="1">
    <source>
        <dbReference type="SAM" id="SignalP"/>
    </source>
</evidence>